<sequence>MNCYCEGTLGGICRFAESLRPRLNPRVQHNMDAYLLGNPTPARIVLMMFHNQHYHHVPVIQQAMELEHLMAARAQSLQAPNNFRNIAQRVQIIMRQVANDPTKQFEMALASLNW</sequence>
<dbReference type="Proteomes" id="UP000008068">
    <property type="component" value="Unassembled WGS sequence"/>
</dbReference>
<dbReference type="AlphaFoldDB" id="G0MYB9"/>
<organism evidence="2">
    <name type="scientific">Caenorhabditis brenneri</name>
    <name type="common">Nematode worm</name>
    <dbReference type="NCBI Taxonomy" id="135651"/>
    <lineage>
        <taxon>Eukaryota</taxon>
        <taxon>Metazoa</taxon>
        <taxon>Ecdysozoa</taxon>
        <taxon>Nematoda</taxon>
        <taxon>Chromadorea</taxon>
        <taxon>Rhabditida</taxon>
        <taxon>Rhabditina</taxon>
        <taxon>Rhabditomorpha</taxon>
        <taxon>Rhabditoidea</taxon>
        <taxon>Rhabditidae</taxon>
        <taxon>Peloderinae</taxon>
        <taxon>Caenorhabditis</taxon>
    </lineage>
</organism>
<gene>
    <name evidence="1" type="ORF">CAEBREN_22244</name>
</gene>
<dbReference type="InParanoid" id="G0MYB9"/>
<dbReference type="EMBL" id="GL379820">
    <property type="protein sequence ID" value="EGT47473.1"/>
    <property type="molecule type" value="Genomic_DNA"/>
</dbReference>
<dbReference type="HOGENOM" id="CLU_2123238_0_0_1"/>
<protein>
    <submittedName>
        <fullName evidence="1">Uncharacterized protein</fullName>
    </submittedName>
</protein>
<keyword evidence="2" id="KW-1185">Reference proteome</keyword>
<evidence type="ECO:0000313" key="1">
    <source>
        <dbReference type="EMBL" id="EGT47473.1"/>
    </source>
</evidence>
<evidence type="ECO:0000313" key="2">
    <source>
        <dbReference type="Proteomes" id="UP000008068"/>
    </source>
</evidence>
<reference evidence="2" key="1">
    <citation type="submission" date="2011-07" db="EMBL/GenBank/DDBJ databases">
        <authorList>
            <consortium name="Caenorhabditis brenneri Sequencing and Analysis Consortium"/>
            <person name="Wilson R.K."/>
        </authorList>
    </citation>
    <scope>NUCLEOTIDE SEQUENCE [LARGE SCALE GENOMIC DNA]</scope>
    <source>
        <strain evidence="2">PB2801</strain>
    </source>
</reference>
<proteinExistence type="predicted"/>
<accession>G0MYB9</accession>
<name>G0MYB9_CAEBE</name>